<dbReference type="InterPro" id="IPR002902">
    <property type="entry name" value="GNK2"/>
</dbReference>
<evidence type="ECO:0000256" key="15">
    <source>
        <dbReference type="SAM" id="MobiDB-lite"/>
    </source>
</evidence>
<dbReference type="Gene3D" id="3.30.200.20">
    <property type="entry name" value="Phosphorylase Kinase, domain 1"/>
    <property type="match status" value="1"/>
</dbReference>
<dbReference type="EMBL" id="CP144692">
    <property type="protein sequence ID" value="WVY96359.1"/>
    <property type="molecule type" value="Genomic_DNA"/>
</dbReference>
<evidence type="ECO:0000256" key="11">
    <source>
        <dbReference type="ARBA" id="ARBA00023136"/>
    </source>
</evidence>
<dbReference type="PROSITE" id="PS51473">
    <property type="entry name" value="GNK2"/>
    <property type="match status" value="2"/>
</dbReference>
<evidence type="ECO:0000256" key="13">
    <source>
        <dbReference type="ARBA" id="ARBA00023180"/>
    </source>
</evidence>
<dbReference type="InterPro" id="IPR000719">
    <property type="entry name" value="Prot_kinase_dom"/>
</dbReference>
<feature type="region of interest" description="Disordered" evidence="15">
    <location>
        <begin position="679"/>
        <end position="706"/>
    </location>
</feature>
<dbReference type="PROSITE" id="PS00108">
    <property type="entry name" value="PROTEIN_KINASE_ST"/>
    <property type="match status" value="1"/>
</dbReference>
<dbReference type="Gene3D" id="3.30.430.20">
    <property type="entry name" value="Gnk2 domain, C-X8-C-X2-C motif"/>
    <property type="match status" value="2"/>
</dbReference>
<evidence type="ECO:0000256" key="17">
    <source>
        <dbReference type="SAM" id="SignalP"/>
    </source>
</evidence>
<keyword evidence="12" id="KW-0675">Receptor</keyword>
<feature type="domain" description="Gnk2-homologous" evidence="19">
    <location>
        <begin position="30"/>
        <end position="134"/>
    </location>
</feature>
<dbReference type="CDD" id="cd14066">
    <property type="entry name" value="STKc_IRAK"/>
    <property type="match status" value="1"/>
</dbReference>
<dbReference type="SMART" id="SM00220">
    <property type="entry name" value="S_TKc"/>
    <property type="match status" value="1"/>
</dbReference>
<feature type="signal peptide" evidence="17">
    <location>
        <begin position="1"/>
        <end position="27"/>
    </location>
</feature>
<keyword evidence="3" id="KW-0808">Transferase</keyword>
<protein>
    <recommendedName>
        <fullName evidence="22">Cysteine-rich receptor-like protein kinase 10</fullName>
    </recommendedName>
</protein>
<dbReference type="PANTHER" id="PTHR27002:SF729">
    <property type="entry name" value="CYSTEINE-RICH RECEPTOR-KINASE-LIKE PROTEIN"/>
    <property type="match status" value="1"/>
</dbReference>
<dbReference type="CDD" id="cd23509">
    <property type="entry name" value="Gnk2-like"/>
    <property type="match status" value="2"/>
</dbReference>
<evidence type="ECO:0000256" key="4">
    <source>
        <dbReference type="ARBA" id="ARBA00022692"/>
    </source>
</evidence>
<dbReference type="GO" id="GO:0009751">
    <property type="term" value="P:response to salicylic acid"/>
    <property type="evidence" value="ECO:0007669"/>
    <property type="project" value="UniProtKB-ARBA"/>
</dbReference>
<proteinExistence type="predicted"/>
<dbReference type="PROSITE" id="PS50011">
    <property type="entry name" value="PROTEIN_KINASE_DOM"/>
    <property type="match status" value="1"/>
</dbReference>
<keyword evidence="8" id="KW-0418">Kinase</keyword>
<dbReference type="PROSITE" id="PS00107">
    <property type="entry name" value="PROTEIN_KINASE_ATP"/>
    <property type="match status" value="1"/>
</dbReference>
<evidence type="ECO:0000313" key="21">
    <source>
        <dbReference type="Proteomes" id="UP001374535"/>
    </source>
</evidence>
<dbReference type="AlphaFoldDB" id="A0AAQ3MTH0"/>
<evidence type="ECO:0000313" key="20">
    <source>
        <dbReference type="EMBL" id="WVY96359.1"/>
    </source>
</evidence>
<dbReference type="Pfam" id="PF07714">
    <property type="entry name" value="PK_Tyr_Ser-Thr"/>
    <property type="match status" value="1"/>
</dbReference>
<keyword evidence="10 16" id="KW-1133">Transmembrane helix</keyword>
<evidence type="ECO:0000256" key="1">
    <source>
        <dbReference type="ARBA" id="ARBA00004167"/>
    </source>
</evidence>
<feature type="transmembrane region" description="Helical" evidence="16">
    <location>
        <begin position="266"/>
        <end position="290"/>
    </location>
</feature>
<keyword evidence="13" id="KW-0325">Glycoprotein</keyword>
<feature type="domain" description="Protein kinase" evidence="18">
    <location>
        <begin position="364"/>
        <end position="668"/>
    </location>
</feature>
<keyword evidence="5 17" id="KW-0732">Signal</keyword>
<dbReference type="GO" id="GO:0004674">
    <property type="term" value="F:protein serine/threonine kinase activity"/>
    <property type="evidence" value="ECO:0007669"/>
    <property type="project" value="UniProtKB-KW"/>
</dbReference>
<dbReference type="InterPro" id="IPR008271">
    <property type="entry name" value="Ser/Thr_kinase_AS"/>
</dbReference>
<dbReference type="FunFam" id="1.10.510.10:FF:000129">
    <property type="entry name" value="cysteine-rich receptor-like protein kinase 10"/>
    <property type="match status" value="1"/>
</dbReference>
<dbReference type="FunFam" id="3.30.430.20:FF:000003">
    <property type="entry name" value="Cysteine-rich RLK (RECEPTOR-like protein kinase) 10"/>
    <property type="match status" value="1"/>
</dbReference>
<evidence type="ECO:0000256" key="7">
    <source>
        <dbReference type="ARBA" id="ARBA00022741"/>
    </source>
</evidence>
<dbReference type="GO" id="GO:0005524">
    <property type="term" value="F:ATP binding"/>
    <property type="evidence" value="ECO:0007669"/>
    <property type="project" value="UniProtKB-UniRule"/>
</dbReference>
<organism evidence="20 21">
    <name type="scientific">Vigna mungo</name>
    <name type="common">Black gram</name>
    <name type="synonym">Phaseolus mungo</name>
    <dbReference type="NCBI Taxonomy" id="3915"/>
    <lineage>
        <taxon>Eukaryota</taxon>
        <taxon>Viridiplantae</taxon>
        <taxon>Streptophyta</taxon>
        <taxon>Embryophyta</taxon>
        <taxon>Tracheophyta</taxon>
        <taxon>Spermatophyta</taxon>
        <taxon>Magnoliopsida</taxon>
        <taxon>eudicotyledons</taxon>
        <taxon>Gunneridae</taxon>
        <taxon>Pentapetalae</taxon>
        <taxon>rosids</taxon>
        <taxon>fabids</taxon>
        <taxon>Fabales</taxon>
        <taxon>Fabaceae</taxon>
        <taxon>Papilionoideae</taxon>
        <taxon>50 kb inversion clade</taxon>
        <taxon>NPAAA clade</taxon>
        <taxon>indigoferoid/millettioid clade</taxon>
        <taxon>Phaseoleae</taxon>
        <taxon>Vigna</taxon>
    </lineage>
</organism>
<name>A0AAQ3MTH0_VIGMU</name>
<dbReference type="Gene3D" id="1.10.510.10">
    <property type="entry name" value="Transferase(Phosphotransferase) domain 1"/>
    <property type="match status" value="1"/>
</dbReference>
<evidence type="ECO:0000256" key="9">
    <source>
        <dbReference type="ARBA" id="ARBA00022840"/>
    </source>
</evidence>
<dbReference type="SUPFAM" id="SSF56112">
    <property type="entry name" value="Protein kinase-like (PK-like)"/>
    <property type="match status" value="1"/>
</dbReference>
<evidence type="ECO:0000256" key="16">
    <source>
        <dbReference type="SAM" id="Phobius"/>
    </source>
</evidence>
<sequence>MCILKSSSTHLVIILSLFLFLNFASEAAPTYATQACTDESFYLPNTTFQTNLNLLLSSLVSNATLHDGYYLTNISLGAPGEVKGLFLCRGDVTPSVCHDCVAAAADNITRLCTNTTESVIWYDECMVRYSNLSFLNNIVPSVGMSSQQSVPDSDSTSFNNFLASALNGAVLDAVNSLSGRMFATREANFTSSMNLYALAQCRPDLSAFDCNMCLKSATSNLGEGKRGARSLLPGCNVRYELYPFYNVSAVSTKPESLSPSSGNNNISIILAIAVPIVVAVLLFIVGVCFLRKRASYKYNNSFGHDSSNLSFSVKVIVSCNLSHLPFIWWLMITIFLCCVVVEGLSDGDSLQFDLATIEAATNRFSDENKIGKGGFGVVYKGVLPDGHEIAVKRLSVTSLQGAVEFRNEAALVAKLQHRNLVRLLGFCLEGQEKILIYEYIPNKSLDYFLFNSMKQRELDWSQRYKIIVGIARGILYLHEDSQLRIIHRDVKASNVLLDENMNPKISDFGMAKIFQADQTQVNTGRIVGTYGYMSPEYAMRGQFSMKSDVFSFGVLVLEIVSGKKNTDFYQSNHADDLLIFVSISNSNFFPSALLMPWVAAIPIGTDSQWAWKKWTEQTPMEFVDPTLRGSCSRNEVNRCIHIGLLCVQENPSDRPSMSTIALMLNSYSVTMSMPRQPASFLRGRNPNRLNRQLDSDQSTTDQSTSCSIPYSVNEVSITEVYPR</sequence>
<dbReference type="GO" id="GO:0042742">
    <property type="term" value="P:defense response to bacterium"/>
    <property type="evidence" value="ECO:0007669"/>
    <property type="project" value="UniProtKB-ARBA"/>
</dbReference>
<evidence type="ECO:0000259" key="19">
    <source>
        <dbReference type="PROSITE" id="PS51473"/>
    </source>
</evidence>
<evidence type="ECO:0000256" key="14">
    <source>
        <dbReference type="PROSITE-ProRule" id="PRU10141"/>
    </source>
</evidence>
<dbReference type="InterPro" id="IPR001245">
    <property type="entry name" value="Ser-Thr/Tyr_kinase_cat_dom"/>
</dbReference>
<feature type="domain" description="Gnk2-homologous" evidence="19">
    <location>
        <begin position="138"/>
        <end position="244"/>
    </location>
</feature>
<dbReference type="InterPro" id="IPR038408">
    <property type="entry name" value="GNK2_sf"/>
</dbReference>
<feature type="compositionally biased region" description="Low complexity" evidence="15">
    <location>
        <begin position="695"/>
        <end position="706"/>
    </location>
</feature>
<dbReference type="GO" id="GO:0005886">
    <property type="term" value="C:plasma membrane"/>
    <property type="evidence" value="ECO:0007669"/>
    <property type="project" value="TreeGrafter"/>
</dbReference>
<feature type="binding site" evidence="14">
    <location>
        <position position="392"/>
    </location>
    <ligand>
        <name>ATP</name>
        <dbReference type="ChEBI" id="CHEBI:30616"/>
    </ligand>
</feature>
<keyword evidence="21" id="KW-1185">Reference proteome</keyword>
<evidence type="ECO:0000256" key="10">
    <source>
        <dbReference type="ARBA" id="ARBA00022989"/>
    </source>
</evidence>
<comment type="subcellular location">
    <subcellularLocation>
        <location evidence="1">Membrane</location>
        <topology evidence="1">Single-pass membrane protein</topology>
    </subcellularLocation>
</comment>
<accession>A0AAQ3MTH0</accession>
<gene>
    <name evidence="20" type="ORF">V8G54_028510</name>
</gene>
<keyword evidence="6" id="KW-0677">Repeat</keyword>
<evidence type="ECO:0000259" key="18">
    <source>
        <dbReference type="PROSITE" id="PS50011"/>
    </source>
</evidence>
<feature type="chain" id="PRO_5043035282" description="Cysteine-rich receptor-like protein kinase 10" evidence="17">
    <location>
        <begin position="28"/>
        <end position="723"/>
    </location>
</feature>
<keyword evidence="11 16" id="KW-0472">Membrane</keyword>
<dbReference type="InterPro" id="IPR011009">
    <property type="entry name" value="Kinase-like_dom_sf"/>
</dbReference>
<keyword evidence="7 14" id="KW-0547">Nucleotide-binding</keyword>
<dbReference type="Pfam" id="PF01657">
    <property type="entry name" value="Stress-antifung"/>
    <property type="match status" value="2"/>
</dbReference>
<evidence type="ECO:0008006" key="22">
    <source>
        <dbReference type="Google" id="ProtNLM"/>
    </source>
</evidence>
<reference evidence="20 21" key="1">
    <citation type="journal article" date="2023" name="Life. Sci Alliance">
        <title>Evolutionary insights into 3D genome organization and epigenetic landscape of Vigna mungo.</title>
        <authorList>
            <person name="Junaid A."/>
            <person name="Singh B."/>
            <person name="Bhatia S."/>
        </authorList>
    </citation>
    <scope>NUCLEOTIDE SEQUENCE [LARGE SCALE GENOMIC DNA]</scope>
    <source>
        <strain evidence="20">Urdbean</strain>
    </source>
</reference>
<dbReference type="FunFam" id="3.30.200.20:FF:000727">
    <property type="entry name" value="Cysteine-rich RLK (RECEPTOR-like protein kinase) 23"/>
    <property type="match status" value="1"/>
</dbReference>
<evidence type="ECO:0000256" key="2">
    <source>
        <dbReference type="ARBA" id="ARBA00022527"/>
    </source>
</evidence>
<dbReference type="Proteomes" id="UP001374535">
    <property type="component" value="Chromosome 9"/>
</dbReference>
<evidence type="ECO:0000256" key="6">
    <source>
        <dbReference type="ARBA" id="ARBA00022737"/>
    </source>
</evidence>
<keyword evidence="4 16" id="KW-0812">Transmembrane</keyword>
<evidence type="ECO:0000256" key="12">
    <source>
        <dbReference type="ARBA" id="ARBA00023170"/>
    </source>
</evidence>
<dbReference type="InterPro" id="IPR017441">
    <property type="entry name" value="Protein_kinase_ATP_BS"/>
</dbReference>
<keyword evidence="2" id="KW-0723">Serine/threonine-protein kinase</keyword>
<evidence type="ECO:0000256" key="5">
    <source>
        <dbReference type="ARBA" id="ARBA00022729"/>
    </source>
</evidence>
<evidence type="ECO:0000256" key="8">
    <source>
        <dbReference type="ARBA" id="ARBA00022777"/>
    </source>
</evidence>
<dbReference type="PANTHER" id="PTHR27002">
    <property type="entry name" value="RECEPTOR-LIKE SERINE/THREONINE-PROTEIN KINASE SD1-8"/>
    <property type="match status" value="1"/>
</dbReference>
<keyword evidence="9 14" id="KW-0067">ATP-binding</keyword>
<evidence type="ECO:0000256" key="3">
    <source>
        <dbReference type="ARBA" id="ARBA00022679"/>
    </source>
</evidence>